<accession>A0A212K9N2</accession>
<name>A0A212K9N2_9DELT</name>
<protein>
    <submittedName>
        <fullName evidence="1">Uncharacterized protein</fullName>
    </submittedName>
</protein>
<organism evidence="1">
    <name type="scientific">uncultured delta proteobacterium</name>
    <dbReference type="NCBI Taxonomy" id="34034"/>
    <lineage>
        <taxon>Bacteria</taxon>
        <taxon>Deltaproteobacteria</taxon>
        <taxon>environmental samples</taxon>
    </lineage>
</organism>
<evidence type="ECO:0000313" key="1">
    <source>
        <dbReference type="EMBL" id="SBW08421.1"/>
    </source>
</evidence>
<proteinExistence type="predicted"/>
<dbReference type="EMBL" id="FLUQ01000004">
    <property type="protein sequence ID" value="SBW08421.1"/>
    <property type="molecule type" value="Genomic_DNA"/>
</dbReference>
<sequence>MANSLSRICITLGVGSRIEASNSWMENGDNFSLELIRALSFSASSFCWAHEMRADAAKSKRAVLDRNLWGNTAGCIVSDVTLWQGC</sequence>
<gene>
    <name evidence="1" type="ORF">KL86DPRO_40096</name>
</gene>
<reference evidence="1" key="1">
    <citation type="submission" date="2016-04" db="EMBL/GenBank/DDBJ databases">
        <authorList>
            <person name="Evans L.H."/>
            <person name="Alamgir A."/>
            <person name="Owens N."/>
            <person name="Weber N.D."/>
            <person name="Virtaneva K."/>
            <person name="Barbian K."/>
            <person name="Babar A."/>
            <person name="Rosenke K."/>
        </authorList>
    </citation>
    <scope>NUCLEOTIDE SEQUENCE</scope>
    <source>
        <strain evidence="1">86</strain>
    </source>
</reference>
<dbReference type="AlphaFoldDB" id="A0A212K9N2"/>